<dbReference type="SUPFAM" id="SSF52317">
    <property type="entry name" value="Class I glutamine amidotransferase-like"/>
    <property type="match status" value="1"/>
</dbReference>
<comment type="caution">
    <text evidence="1">The sequence shown here is derived from an EMBL/GenBank/DDBJ whole genome shotgun (WGS) entry which is preliminary data.</text>
</comment>
<dbReference type="PANTHER" id="PTHR42695:SF5">
    <property type="entry name" value="GLUTAMINE AMIDOTRANSFERASE YLR126C-RELATED"/>
    <property type="match status" value="1"/>
</dbReference>
<dbReference type="Gene3D" id="3.40.50.880">
    <property type="match status" value="1"/>
</dbReference>
<dbReference type="Proteomes" id="UP001516023">
    <property type="component" value="Unassembled WGS sequence"/>
</dbReference>
<dbReference type="EMBL" id="JABMIG020000033">
    <property type="protein sequence ID" value="KAL3800364.1"/>
    <property type="molecule type" value="Genomic_DNA"/>
</dbReference>
<keyword evidence="2" id="KW-1185">Reference proteome</keyword>
<dbReference type="AlphaFoldDB" id="A0ABD3QIV9"/>
<dbReference type="InterPro" id="IPR029062">
    <property type="entry name" value="Class_I_gatase-like"/>
</dbReference>
<evidence type="ECO:0008006" key="3">
    <source>
        <dbReference type="Google" id="ProtNLM"/>
    </source>
</evidence>
<sequence length="358" mass="39584">MSKARTIVSKDLLSPESIESTTNRELKLMMICCEENAPYGPASDTARMFLQLLGMAYERFCSLTNGRDSKQTKLSSVTIAIYHAQDEDYPSSEHEWNSYDGVIIPGSLSCAYDTHTPWIRRLHTVIREEIHENRRKTLAVCFGHQSFAHAFGEGSNEIGRRNGEAIKCPTGKKAGRKPFNFTSVGECLLAYPLTTGVDTNSKAARTSLEMLYTHGDMVGTLPTVGLSLGGNGEVPIQSAAYFASQDCALKFNQYADSLQHGSSSTSTSHLPLTGFLNRDDQESLPYAMTFQAHPEYVSVDGFKVHFLNVLKTMEKLHHIDSATSKQASEDATRNFDRVLTDSLDVMVSVGVILGWFQD</sequence>
<dbReference type="PANTHER" id="PTHR42695">
    <property type="entry name" value="GLUTAMINE AMIDOTRANSFERASE YLR126C-RELATED"/>
    <property type="match status" value="1"/>
</dbReference>
<proteinExistence type="predicted"/>
<accession>A0ABD3QIV9</accession>
<dbReference type="InterPro" id="IPR044992">
    <property type="entry name" value="ChyE-like"/>
</dbReference>
<dbReference type="PROSITE" id="PS51273">
    <property type="entry name" value="GATASE_TYPE_1"/>
    <property type="match status" value="1"/>
</dbReference>
<name>A0ABD3QIV9_9STRA</name>
<evidence type="ECO:0000313" key="2">
    <source>
        <dbReference type="Proteomes" id="UP001516023"/>
    </source>
</evidence>
<gene>
    <name evidence="1" type="ORF">HJC23_003660</name>
</gene>
<reference evidence="1 2" key="1">
    <citation type="journal article" date="2020" name="G3 (Bethesda)">
        <title>Improved Reference Genome for Cyclotella cryptica CCMP332, a Model for Cell Wall Morphogenesis, Salinity Adaptation, and Lipid Production in Diatoms (Bacillariophyta).</title>
        <authorList>
            <person name="Roberts W.R."/>
            <person name="Downey K.M."/>
            <person name="Ruck E.C."/>
            <person name="Traller J.C."/>
            <person name="Alverson A.J."/>
        </authorList>
    </citation>
    <scope>NUCLEOTIDE SEQUENCE [LARGE SCALE GENOMIC DNA]</scope>
    <source>
        <strain evidence="1 2">CCMP332</strain>
    </source>
</reference>
<evidence type="ECO:0000313" key="1">
    <source>
        <dbReference type="EMBL" id="KAL3800364.1"/>
    </source>
</evidence>
<protein>
    <recommendedName>
        <fullName evidence="3">Glutamine amidotransferase domain-containing protein</fullName>
    </recommendedName>
</protein>
<organism evidence="1 2">
    <name type="scientific">Cyclotella cryptica</name>
    <dbReference type="NCBI Taxonomy" id="29204"/>
    <lineage>
        <taxon>Eukaryota</taxon>
        <taxon>Sar</taxon>
        <taxon>Stramenopiles</taxon>
        <taxon>Ochrophyta</taxon>
        <taxon>Bacillariophyta</taxon>
        <taxon>Coscinodiscophyceae</taxon>
        <taxon>Thalassiosirophycidae</taxon>
        <taxon>Stephanodiscales</taxon>
        <taxon>Stephanodiscaceae</taxon>
        <taxon>Cyclotella</taxon>
    </lineage>
</organism>